<sequence>MTDQFRACCRILPGGHLQAHGQGFGFTNYPLIHARQPDFMLAADRDIHRFGRHCRRGGFFFRLVKLDFYSFLPSLRFCSLALFPLLVQFPFFPYGIRATITPSSFHIEIHSCHKNQTRSIISR</sequence>
<accession>A0A2S0PER4</accession>
<name>A0A2S0PER4_9NEIS</name>
<reference evidence="1 2" key="1">
    <citation type="submission" date="2018-04" db="EMBL/GenBank/DDBJ databases">
        <title>Denitrifier Microvirgula.</title>
        <authorList>
            <person name="Anderson E."/>
            <person name="Jang J."/>
            <person name="Ishii S."/>
        </authorList>
    </citation>
    <scope>NUCLEOTIDE SEQUENCE [LARGE SCALE GENOMIC DNA]</scope>
    <source>
        <strain evidence="1 2">BE2.4</strain>
    </source>
</reference>
<evidence type="ECO:0000313" key="1">
    <source>
        <dbReference type="EMBL" id="AVY95851.1"/>
    </source>
</evidence>
<protein>
    <submittedName>
        <fullName evidence="1">Uncharacterized protein</fullName>
    </submittedName>
</protein>
<dbReference type="KEGG" id="maer:DAI18_18745"/>
<dbReference type="AlphaFoldDB" id="A0A2S0PER4"/>
<evidence type="ECO:0000313" key="2">
    <source>
        <dbReference type="Proteomes" id="UP000244173"/>
    </source>
</evidence>
<keyword evidence="2" id="KW-1185">Reference proteome</keyword>
<dbReference type="Proteomes" id="UP000244173">
    <property type="component" value="Chromosome"/>
</dbReference>
<proteinExistence type="predicted"/>
<dbReference type="EMBL" id="CP028519">
    <property type="protein sequence ID" value="AVY95851.1"/>
    <property type="molecule type" value="Genomic_DNA"/>
</dbReference>
<gene>
    <name evidence="1" type="ORF">DAI18_18745</name>
</gene>
<organism evidence="1 2">
    <name type="scientific">Microvirgula aerodenitrificans</name>
    <dbReference type="NCBI Taxonomy" id="57480"/>
    <lineage>
        <taxon>Bacteria</taxon>
        <taxon>Pseudomonadati</taxon>
        <taxon>Pseudomonadota</taxon>
        <taxon>Betaproteobacteria</taxon>
        <taxon>Neisseriales</taxon>
        <taxon>Aquaspirillaceae</taxon>
        <taxon>Microvirgula</taxon>
    </lineage>
</organism>